<sequence length="68" mass="7510">MASIRTFLTQGSMKSNGCEAKYFTAWKGQKSTFIPNWANSRGSAEFASLLLFEVVAASSPLIYRIQPC</sequence>
<evidence type="ECO:0000313" key="1">
    <source>
        <dbReference type="EMBL" id="MFD1886118.1"/>
    </source>
</evidence>
<dbReference type="EMBL" id="JBHUEH010000014">
    <property type="protein sequence ID" value="MFD1886118.1"/>
    <property type="molecule type" value="Genomic_DNA"/>
</dbReference>
<comment type="caution">
    <text evidence="1">The sequence shown here is derived from an EMBL/GenBank/DDBJ whole genome shotgun (WGS) entry which is preliminary data.</text>
</comment>
<accession>A0ABW4RKB6</accession>
<name>A0ABW4RKB6_9BACL</name>
<protein>
    <submittedName>
        <fullName evidence="1">Uncharacterized protein</fullName>
    </submittedName>
</protein>
<proteinExistence type="predicted"/>
<evidence type="ECO:0000313" key="2">
    <source>
        <dbReference type="Proteomes" id="UP001597233"/>
    </source>
</evidence>
<gene>
    <name evidence="1" type="ORF">ACFSC9_11335</name>
</gene>
<dbReference type="Proteomes" id="UP001597233">
    <property type="component" value="Unassembled WGS sequence"/>
</dbReference>
<keyword evidence="2" id="KW-1185">Reference proteome</keyword>
<organism evidence="1 2">
    <name type="scientific">Paenibacillus wenxiniae</name>
    <dbReference type="NCBI Taxonomy" id="1636843"/>
    <lineage>
        <taxon>Bacteria</taxon>
        <taxon>Bacillati</taxon>
        <taxon>Bacillota</taxon>
        <taxon>Bacilli</taxon>
        <taxon>Bacillales</taxon>
        <taxon>Paenibacillaceae</taxon>
        <taxon>Paenibacillus</taxon>
    </lineage>
</organism>
<dbReference type="RefSeq" id="WP_347327173.1">
    <property type="nucleotide sequence ID" value="NZ_JBCGUH010000021.1"/>
</dbReference>
<reference evidence="2" key="1">
    <citation type="journal article" date="2019" name="Int. J. Syst. Evol. Microbiol.">
        <title>The Global Catalogue of Microorganisms (GCM) 10K type strain sequencing project: providing services to taxonomists for standard genome sequencing and annotation.</title>
        <authorList>
            <consortium name="The Broad Institute Genomics Platform"/>
            <consortium name="The Broad Institute Genome Sequencing Center for Infectious Disease"/>
            <person name="Wu L."/>
            <person name="Ma J."/>
        </authorList>
    </citation>
    <scope>NUCLEOTIDE SEQUENCE [LARGE SCALE GENOMIC DNA]</scope>
    <source>
        <strain evidence="2">CCUG 54950</strain>
    </source>
</reference>